<dbReference type="RefSeq" id="WP_235118777.1">
    <property type="nucleotide sequence ID" value="NZ_CP090978.1"/>
</dbReference>
<dbReference type="InterPro" id="IPR036388">
    <property type="entry name" value="WH-like_DNA-bd_sf"/>
</dbReference>
<evidence type="ECO:0000313" key="6">
    <source>
        <dbReference type="Proteomes" id="UP001649230"/>
    </source>
</evidence>
<dbReference type="Pfam" id="PF00480">
    <property type="entry name" value="ROK"/>
    <property type="match status" value="1"/>
</dbReference>
<dbReference type="Gene3D" id="3.30.420.40">
    <property type="match status" value="2"/>
</dbReference>
<comment type="function">
    <text evidence="1">Transcriptional repressor of xylose-utilizing enzymes.</text>
</comment>
<organism evidence="5 6">
    <name type="scientific">Paenibacillus hexagrammi</name>
    <dbReference type="NCBI Taxonomy" id="2908839"/>
    <lineage>
        <taxon>Bacteria</taxon>
        <taxon>Bacillati</taxon>
        <taxon>Bacillota</taxon>
        <taxon>Bacilli</taxon>
        <taxon>Bacillales</taxon>
        <taxon>Paenibacillaceae</taxon>
        <taxon>Paenibacillus</taxon>
    </lineage>
</organism>
<evidence type="ECO:0000256" key="1">
    <source>
        <dbReference type="ARBA" id="ARBA00002486"/>
    </source>
</evidence>
<dbReference type="PROSITE" id="PS50175">
    <property type="entry name" value="ASP_PROT_RETROV"/>
    <property type="match status" value="1"/>
</dbReference>
<keyword evidence="6" id="KW-1185">Reference proteome</keyword>
<dbReference type="Gene3D" id="1.10.10.10">
    <property type="entry name" value="Winged helix-like DNA-binding domain superfamily/Winged helix DNA-binding domain"/>
    <property type="match status" value="1"/>
</dbReference>
<dbReference type="InterPro" id="IPR043129">
    <property type="entry name" value="ATPase_NBD"/>
</dbReference>
<comment type="similarity">
    <text evidence="2">Belongs to the ROK (NagC/XylR) family.</text>
</comment>
<dbReference type="Proteomes" id="UP001649230">
    <property type="component" value="Chromosome"/>
</dbReference>
<accession>A0ABY3SEL7</accession>
<keyword evidence="3" id="KW-0859">Xylose metabolism</keyword>
<dbReference type="SUPFAM" id="SSF53067">
    <property type="entry name" value="Actin-like ATPase domain"/>
    <property type="match status" value="1"/>
</dbReference>
<feature type="domain" description="Peptidase A2" evidence="4">
    <location>
        <begin position="187"/>
        <end position="222"/>
    </location>
</feature>
<dbReference type="InterPro" id="IPR000600">
    <property type="entry name" value="ROK"/>
</dbReference>
<sequence length="404" mass="44479">MDFPRITERISNRKAKEIYELIRRQRTVSKTDLLDASGMTVSTLTRLLEELVSQGLILESGFGISTGGRRPILYEMNSTYAYVFGLEISRTLSRLVLVDLAMNPVESYSWAMTAEMTPELLIGLIAQEAERMLQTHDISKEIVLGLGIGAVGPLDRMAGIILEPSYFPAPGWNHVEISQALEQRLGVEVLLDNGANTALLAESWMNRSQSFKHLLYIHIGIGLRSSMVSEGKVIYGAVDMEGSVGQMIIQTDGVPHRDASGNYGALESYASLYAVEKAARSALKQGRSTLLSQLVEDPEQLKYQHVLEAVNKNDPLAVEIMTSAATYFGIGLANLLNILHPEKVILGGPLIRNNDLFFQTATQTAIRKTYYYPTYQVVFSKGNLGEEALAIGAAVMMMDQLVKA</sequence>
<dbReference type="PANTHER" id="PTHR18964:SF149">
    <property type="entry name" value="BIFUNCTIONAL UDP-N-ACETYLGLUCOSAMINE 2-EPIMERASE_N-ACETYLMANNOSAMINE KINASE"/>
    <property type="match status" value="1"/>
</dbReference>
<dbReference type="InterPro" id="IPR001995">
    <property type="entry name" value="Peptidase_A2_cat"/>
</dbReference>
<protein>
    <submittedName>
        <fullName evidence="5">ROK family protein</fullName>
    </submittedName>
</protein>
<dbReference type="CDD" id="cd24059">
    <property type="entry name" value="ASKHA_NBD_ROK_TM1224-like"/>
    <property type="match status" value="1"/>
</dbReference>
<evidence type="ECO:0000259" key="4">
    <source>
        <dbReference type="PROSITE" id="PS50175"/>
    </source>
</evidence>
<name>A0ABY3SEL7_9BACL</name>
<evidence type="ECO:0000313" key="5">
    <source>
        <dbReference type="EMBL" id="UJF32433.1"/>
    </source>
</evidence>
<reference evidence="5 6" key="1">
    <citation type="journal article" date="2024" name="Int. J. Syst. Evol. Microbiol.">
        <title>Paenibacillus hexagrammi sp. nov., a novel bacterium isolated from the gut content of Hexagrammos agrammus.</title>
        <authorList>
            <person name="Jung H.K."/>
            <person name="Kim D.G."/>
            <person name="Zin H."/>
            <person name="Park J."/>
            <person name="Jung H."/>
            <person name="Kim Y.O."/>
            <person name="Kong H.J."/>
            <person name="Kim J.W."/>
            <person name="Kim Y.S."/>
        </authorList>
    </citation>
    <scope>NUCLEOTIDE SEQUENCE [LARGE SCALE GENOMIC DNA]</scope>
    <source>
        <strain evidence="5 6">YPD9-1</strain>
    </source>
</reference>
<dbReference type="PANTHER" id="PTHR18964">
    <property type="entry name" value="ROK (REPRESSOR, ORF, KINASE) FAMILY"/>
    <property type="match status" value="1"/>
</dbReference>
<dbReference type="InterPro" id="IPR036390">
    <property type="entry name" value="WH_DNA-bd_sf"/>
</dbReference>
<evidence type="ECO:0000256" key="2">
    <source>
        <dbReference type="ARBA" id="ARBA00006479"/>
    </source>
</evidence>
<evidence type="ECO:0000256" key="3">
    <source>
        <dbReference type="ARBA" id="ARBA00022629"/>
    </source>
</evidence>
<keyword evidence="3" id="KW-0119">Carbohydrate metabolism</keyword>
<dbReference type="EMBL" id="CP090978">
    <property type="protein sequence ID" value="UJF32433.1"/>
    <property type="molecule type" value="Genomic_DNA"/>
</dbReference>
<dbReference type="SUPFAM" id="SSF46785">
    <property type="entry name" value="Winged helix' DNA-binding domain"/>
    <property type="match status" value="1"/>
</dbReference>
<gene>
    <name evidence="5" type="ORF">L0M14_22475</name>
</gene>
<proteinExistence type="inferred from homology"/>